<dbReference type="AlphaFoldDB" id="A0A0N7MPL5"/>
<keyword evidence="6" id="KW-1185">Reference proteome</keyword>
<dbReference type="SUPFAM" id="SSF54913">
    <property type="entry name" value="GlnB-like"/>
    <property type="match status" value="1"/>
</dbReference>
<dbReference type="EMBL" id="FAOP01000005">
    <property type="protein sequence ID" value="CUU05749.1"/>
    <property type="molecule type" value="Genomic_DNA"/>
</dbReference>
<evidence type="ECO:0000313" key="5">
    <source>
        <dbReference type="Proteomes" id="UP000182011"/>
    </source>
</evidence>
<dbReference type="InterPro" id="IPR011322">
    <property type="entry name" value="N-reg_PII-like_a/b"/>
</dbReference>
<dbReference type="Pfam" id="PF09413">
    <property type="entry name" value="DUF2007"/>
    <property type="match status" value="1"/>
</dbReference>
<dbReference type="EMBL" id="CZVI01000016">
    <property type="protein sequence ID" value="CUS88886.1"/>
    <property type="molecule type" value="Genomic_DNA"/>
</dbReference>
<proteinExistence type="predicted"/>
<organism evidence="4 5">
    <name type="scientific">Candidatus Kryptonium thompsonii</name>
    <dbReference type="NCBI Taxonomy" id="1633631"/>
    <lineage>
        <taxon>Bacteria</taxon>
        <taxon>Pseudomonadati</taxon>
        <taxon>Candidatus Kryptoniota</taxon>
        <taxon>Candidatus Kryptonium</taxon>
    </lineage>
</organism>
<dbReference type="RefSeq" id="WP_047134636.1">
    <property type="nucleotide sequence ID" value="NZ_CZVI01000016.1"/>
</dbReference>
<name>A0A0N7MPL5_9BACT</name>
<protein>
    <submittedName>
        <fullName evidence="4">Double zinc ribbon</fullName>
    </submittedName>
</protein>
<dbReference type="Proteomes" id="UP000182011">
    <property type="component" value="Unassembled WGS sequence"/>
</dbReference>
<dbReference type="Pfam" id="PF12773">
    <property type="entry name" value="DZR"/>
    <property type="match status" value="1"/>
</dbReference>
<accession>A0A0P1MKK6</accession>
<reference evidence="5 6" key="2">
    <citation type="submission" date="2015-11" db="EMBL/GenBank/DDBJ databases">
        <authorList>
            <person name="Varghese N."/>
        </authorList>
    </citation>
    <scope>NUCLEOTIDE SEQUENCE [LARGE SCALE GENOMIC DNA]</scope>
    <source>
        <strain evidence="3 6">JGI-8</strain>
    </source>
</reference>
<dbReference type="InterPro" id="IPR025874">
    <property type="entry name" value="DZR"/>
</dbReference>
<feature type="domain" description="DUF2007" evidence="1">
    <location>
        <begin position="112"/>
        <end position="176"/>
    </location>
</feature>
<evidence type="ECO:0000313" key="4">
    <source>
        <dbReference type="EMBL" id="CUU05749.1"/>
    </source>
</evidence>
<accession>A0A0N7MPL5</accession>
<evidence type="ECO:0000313" key="3">
    <source>
        <dbReference type="EMBL" id="CUS88886.1"/>
    </source>
</evidence>
<sequence length="185" mass="20983">MPKCPLCGFVYPEGVTACPDCNINLIDEKPEICIYCGAEIEPGLLYCPECGKIFLTRIFEPEDEIECEEHLDKPAVGICVVCGKPICKECAIEVDGKIYCKEGNHKQYKEEWSIVYTTQYEYEAEMLKANLESAGIPCVVFSTKDHTYFMTVGFGIVKVLVPKDKKDIALKIIEDLKYSDEDYYE</sequence>
<accession>A0A0P1M513</accession>
<evidence type="ECO:0000259" key="1">
    <source>
        <dbReference type="Pfam" id="PF09413"/>
    </source>
</evidence>
<accession>A0A0S4N406</accession>
<evidence type="ECO:0000313" key="6">
    <source>
        <dbReference type="Proteomes" id="UP000182200"/>
    </source>
</evidence>
<reference evidence="4" key="1">
    <citation type="submission" date="2015-11" db="EMBL/GenBank/DDBJ databases">
        <authorList>
            <person name="Zhang Y."/>
            <person name="Guo Z."/>
        </authorList>
    </citation>
    <scope>NUCLEOTIDE SEQUENCE [LARGE SCALE GENOMIC DNA]</scope>
    <source>
        <strain evidence="4">JGI-4</strain>
    </source>
</reference>
<dbReference type="OrthoDB" id="1739584at2"/>
<dbReference type="InterPro" id="IPR018551">
    <property type="entry name" value="DUF2007"/>
</dbReference>
<accession>A0A0P1M1Z7</accession>
<dbReference type="STRING" id="1633631.GCA_001442925_01334"/>
<accession>A0A0P1NVM1</accession>
<evidence type="ECO:0000259" key="2">
    <source>
        <dbReference type="Pfam" id="PF12773"/>
    </source>
</evidence>
<accession>A0A0P1LH04</accession>
<accession>A0A0P1MPS7</accession>
<gene>
    <name evidence="4" type="ORF">JGI4_01339</name>
    <name evidence="3" type="ORF">JGI8_01254</name>
</gene>
<dbReference type="Proteomes" id="UP000182200">
    <property type="component" value="Unassembled WGS sequence"/>
</dbReference>
<accession>A0A0N7MUE7</accession>
<feature type="domain" description="DZANK-type" evidence="2">
    <location>
        <begin position="4"/>
        <end position="51"/>
    </location>
</feature>
<accession>A0A0P1M2Z9</accession>